<dbReference type="AlphaFoldDB" id="A0AAV9C851"/>
<evidence type="ECO:0000256" key="1">
    <source>
        <dbReference type="ARBA" id="ARBA00004123"/>
    </source>
</evidence>
<sequence>MDSMKGRSNHHNHPRMPISGAMPPAVHGGDDWGDGPWTVDCVCGVNFDDGEEMVDCDECGVWVHTRCSRFVKGEASFVCDKCKQNRSHCYDNGDDDNEETKVAQLLVELPTKTLKMARQTPVAGPTTPFNPPFRFWKEFSIEDRVHVQGIPGGDPSVFGGLSSAVFSSELWKCTGYVPKKFNFRYREFPCWDDDVGGGIDGEEGEENPANRGADVLFSLSKEIIRYDSSPNDINCASSKSRQGVLERELLLSPTKGVKKRALCTGKKDIRASSNKEKKERLERGGVKRARSSTDRREKRRGLVPPSVVCKLDLSEGGGNTFYGRGMEGEEKMDFVIKKSILNNHSEAGVDSDRHKQVLAINISNGSMVDDTSGIKVPPDFTVKEEITEERGTMGIGRDALPIVPVESDGLNELSIKNEAVDDSGQINDERHYLENLSKSSSSVAVDLQNAKPSGGDLENISSHVHLLPLQDRRDAIHPRSLQAKTEKTDSVDDQATTSGELTNSISLPEQTGKSTGQLSDKLQVQGVDGQECHNSERKSVEVNQCTSDKSADEMADRSGELHSQKQDSVRLFTESSSEAKNDAKHAKNPVKSMTAISCSSTQGPDKAAVDFGKSALSSSRVLSKSSVSGSCKPPSTPASSAVVKPFHPAKQRVKVNAYSTVKKISTESDVSRNQSMKEVPKQFARAHVKGPINSGSKLSHGSRISPSPTLKRILSDSKEQQSCSISKATTSDNSTFSSLAGDSTGWSQAPNASALQPKTTSHTCQKNEKNNNFSADPLTKGSDHSVMTHIPSVNVATALSDEELALLLHQELNSSPRVPRVPRVRHAGGQLGAPTATSLLAKRTSGLGVKDQNHHLPVPRRKGKEEAKDGSRISREAVDESKKMLRVPSSPDQKRQEIIFPTNGYDKDAYGRSDFEVPFVPSASSGLPPIIEANGQNQLPTCISTRESSDGNGAVSGHAPHTLPGLINEIMSKGKRVTYEELCNAVLPHWHNLRKHNGERYAYSSHSQAVLDCLRNRNEWAQLVDRGPKTNAGRKRRRPDADPTIGTSENEETKNGKASEVLDDKNAESHQDEFPKGKRKARKRRRLALQGRGVKAVRKQRQKVGVVSDDDPDSTSHSNEDSGSSFSEDESHEGRLNANGSTTSASSSSDDSD</sequence>
<name>A0AAV9C851_ACOCL</name>
<evidence type="ECO:0000313" key="9">
    <source>
        <dbReference type="Proteomes" id="UP001180020"/>
    </source>
</evidence>
<feature type="compositionally biased region" description="Basic and acidic residues" evidence="6">
    <location>
        <begin position="530"/>
        <end position="540"/>
    </location>
</feature>
<feature type="region of interest" description="Disordered" evidence="6">
    <location>
        <begin position="622"/>
        <end position="642"/>
    </location>
</feature>
<dbReference type="PANTHER" id="PTHR14571:SF9">
    <property type="entry name" value="HISTONE-LYSINE N-METHYLTRANSFERASE SET-26-RELATED"/>
    <property type="match status" value="1"/>
</dbReference>
<keyword evidence="5" id="KW-0539">Nucleus</keyword>
<dbReference type="GO" id="GO:0005634">
    <property type="term" value="C:nucleus"/>
    <property type="evidence" value="ECO:0007669"/>
    <property type="project" value="UniProtKB-SubCell"/>
</dbReference>
<feature type="compositionally biased region" description="Basic and acidic residues" evidence="6">
    <location>
        <begin position="863"/>
        <end position="883"/>
    </location>
</feature>
<comment type="caution">
    <text evidence="8">The sequence shown here is derived from an EMBL/GenBank/DDBJ whole genome shotgun (WGS) entry which is preliminary data.</text>
</comment>
<feature type="compositionally biased region" description="Polar residues" evidence="6">
    <location>
        <begin position="493"/>
        <end position="522"/>
    </location>
</feature>
<keyword evidence="9" id="KW-1185">Reference proteome</keyword>
<dbReference type="SMART" id="SM00249">
    <property type="entry name" value="PHD"/>
    <property type="match status" value="1"/>
</dbReference>
<feature type="compositionally biased region" description="Basic and acidic residues" evidence="6">
    <location>
        <begin position="1051"/>
        <end position="1076"/>
    </location>
</feature>
<evidence type="ECO:0000313" key="8">
    <source>
        <dbReference type="EMBL" id="KAK1284930.1"/>
    </source>
</evidence>
<dbReference type="InterPro" id="IPR056065">
    <property type="entry name" value="DUF7648"/>
</dbReference>
<evidence type="ECO:0000256" key="3">
    <source>
        <dbReference type="ARBA" id="ARBA00022771"/>
    </source>
</evidence>
<feature type="region of interest" description="Disordered" evidence="6">
    <location>
        <begin position="843"/>
        <end position="893"/>
    </location>
</feature>
<dbReference type="InterPro" id="IPR013083">
    <property type="entry name" value="Znf_RING/FYVE/PHD"/>
</dbReference>
<feature type="region of interest" description="Disordered" evidence="6">
    <location>
        <begin position="480"/>
        <end position="603"/>
    </location>
</feature>
<evidence type="ECO:0000256" key="2">
    <source>
        <dbReference type="ARBA" id="ARBA00022723"/>
    </source>
</evidence>
<reference evidence="8" key="1">
    <citation type="journal article" date="2023" name="Nat. Commun.">
        <title>Diploid and tetraploid genomes of Acorus and the evolution of monocots.</title>
        <authorList>
            <person name="Ma L."/>
            <person name="Liu K.W."/>
            <person name="Li Z."/>
            <person name="Hsiao Y.Y."/>
            <person name="Qi Y."/>
            <person name="Fu T."/>
            <person name="Tang G.D."/>
            <person name="Zhang D."/>
            <person name="Sun W.H."/>
            <person name="Liu D.K."/>
            <person name="Li Y."/>
            <person name="Chen G.Z."/>
            <person name="Liu X.D."/>
            <person name="Liao X.Y."/>
            <person name="Jiang Y.T."/>
            <person name="Yu X."/>
            <person name="Hao Y."/>
            <person name="Huang J."/>
            <person name="Zhao X.W."/>
            <person name="Ke S."/>
            <person name="Chen Y.Y."/>
            <person name="Wu W.L."/>
            <person name="Hsu J.L."/>
            <person name="Lin Y.F."/>
            <person name="Huang M.D."/>
            <person name="Li C.Y."/>
            <person name="Huang L."/>
            <person name="Wang Z.W."/>
            <person name="Zhao X."/>
            <person name="Zhong W.Y."/>
            <person name="Peng D.H."/>
            <person name="Ahmad S."/>
            <person name="Lan S."/>
            <person name="Zhang J.S."/>
            <person name="Tsai W.C."/>
            <person name="Van de Peer Y."/>
            <person name="Liu Z.J."/>
        </authorList>
    </citation>
    <scope>NUCLEOTIDE SEQUENCE</scope>
    <source>
        <strain evidence="8">CP</strain>
    </source>
</reference>
<proteinExistence type="predicted"/>
<dbReference type="Proteomes" id="UP001180020">
    <property type="component" value="Unassembled WGS sequence"/>
</dbReference>
<evidence type="ECO:0000256" key="4">
    <source>
        <dbReference type="ARBA" id="ARBA00022833"/>
    </source>
</evidence>
<dbReference type="Gene3D" id="3.30.40.10">
    <property type="entry name" value="Zinc/RING finger domain, C3HC4 (zinc finger)"/>
    <property type="match status" value="1"/>
</dbReference>
<dbReference type="Pfam" id="PF24659">
    <property type="entry name" value="DUF7648"/>
    <property type="match status" value="1"/>
</dbReference>
<feature type="compositionally biased region" description="Basic residues" evidence="6">
    <location>
        <begin position="1077"/>
        <end position="1087"/>
    </location>
</feature>
<feature type="region of interest" description="Disordered" evidence="6">
    <location>
        <begin position="689"/>
        <end position="780"/>
    </location>
</feature>
<feature type="region of interest" description="Disordered" evidence="6">
    <location>
        <begin position="268"/>
        <end position="301"/>
    </location>
</feature>
<feature type="compositionally biased region" description="Polar residues" evidence="6">
    <location>
        <begin position="693"/>
        <end position="708"/>
    </location>
</feature>
<feature type="compositionally biased region" description="Low complexity" evidence="6">
    <location>
        <begin position="1141"/>
        <end position="1153"/>
    </location>
</feature>
<feature type="compositionally biased region" description="Polar residues" evidence="6">
    <location>
        <begin position="594"/>
        <end position="603"/>
    </location>
</feature>
<dbReference type="InterPro" id="IPR001965">
    <property type="entry name" value="Znf_PHD"/>
</dbReference>
<organism evidence="8 9">
    <name type="scientific">Acorus calamus</name>
    <name type="common">Sweet flag</name>
    <dbReference type="NCBI Taxonomy" id="4465"/>
    <lineage>
        <taxon>Eukaryota</taxon>
        <taxon>Viridiplantae</taxon>
        <taxon>Streptophyta</taxon>
        <taxon>Embryophyta</taxon>
        <taxon>Tracheophyta</taxon>
        <taxon>Spermatophyta</taxon>
        <taxon>Magnoliopsida</taxon>
        <taxon>Liliopsida</taxon>
        <taxon>Acoraceae</taxon>
        <taxon>Acorus</taxon>
    </lineage>
</organism>
<dbReference type="GO" id="GO:0008270">
    <property type="term" value="F:zinc ion binding"/>
    <property type="evidence" value="ECO:0007669"/>
    <property type="project" value="UniProtKB-KW"/>
</dbReference>
<dbReference type="PROSITE" id="PS01359">
    <property type="entry name" value="ZF_PHD_1"/>
    <property type="match status" value="1"/>
</dbReference>
<keyword evidence="4" id="KW-0862">Zinc</keyword>
<dbReference type="SUPFAM" id="SSF57903">
    <property type="entry name" value="FYVE/PHD zinc finger"/>
    <property type="match status" value="1"/>
</dbReference>
<evidence type="ECO:0000259" key="7">
    <source>
        <dbReference type="SMART" id="SM00249"/>
    </source>
</evidence>
<feature type="compositionally biased region" description="Basic and acidic residues" evidence="6">
    <location>
        <begin position="268"/>
        <end position="296"/>
    </location>
</feature>
<evidence type="ECO:0000256" key="6">
    <source>
        <dbReference type="SAM" id="MobiDB-lite"/>
    </source>
</evidence>
<keyword evidence="3" id="KW-0863">Zinc-finger</keyword>
<evidence type="ECO:0000256" key="5">
    <source>
        <dbReference type="ARBA" id="ARBA00023242"/>
    </source>
</evidence>
<dbReference type="InterPro" id="IPR011011">
    <property type="entry name" value="Znf_FYVE_PHD"/>
</dbReference>
<feature type="region of interest" description="Disordered" evidence="6">
    <location>
        <begin position="1"/>
        <end position="30"/>
    </location>
</feature>
<feature type="compositionally biased region" description="Polar residues" evidence="6">
    <location>
        <begin position="720"/>
        <end position="774"/>
    </location>
</feature>
<dbReference type="InterPro" id="IPR019786">
    <property type="entry name" value="Zinc_finger_PHD-type_CS"/>
</dbReference>
<gene>
    <name evidence="8" type="ORF">QJS10_CPB20g01640</name>
</gene>
<accession>A0AAV9C851</accession>
<dbReference type="EMBL" id="JAUJYO010000020">
    <property type="protein sequence ID" value="KAK1284930.1"/>
    <property type="molecule type" value="Genomic_DNA"/>
</dbReference>
<keyword evidence="2" id="KW-0479">Metal-binding</keyword>
<comment type="subcellular location">
    <subcellularLocation>
        <location evidence="1">Nucleus</location>
    </subcellularLocation>
</comment>
<dbReference type="PANTHER" id="PTHR14571">
    <property type="entry name" value="HISTONE-LYSINE N-METHYLTRANSFERASE SET-26-RELATED"/>
    <property type="match status" value="1"/>
</dbReference>
<feature type="region of interest" description="Disordered" evidence="6">
    <location>
        <begin position="1024"/>
        <end position="1153"/>
    </location>
</feature>
<protein>
    <recommendedName>
        <fullName evidence="7">Zinc finger PHD-type domain-containing protein</fullName>
    </recommendedName>
</protein>
<reference evidence="8" key="2">
    <citation type="submission" date="2023-06" db="EMBL/GenBank/DDBJ databases">
        <authorList>
            <person name="Ma L."/>
            <person name="Liu K.-W."/>
            <person name="Li Z."/>
            <person name="Hsiao Y.-Y."/>
            <person name="Qi Y."/>
            <person name="Fu T."/>
            <person name="Tang G."/>
            <person name="Zhang D."/>
            <person name="Sun W.-H."/>
            <person name="Liu D.-K."/>
            <person name="Li Y."/>
            <person name="Chen G.-Z."/>
            <person name="Liu X.-D."/>
            <person name="Liao X.-Y."/>
            <person name="Jiang Y.-T."/>
            <person name="Yu X."/>
            <person name="Hao Y."/>
            <person name="Huang J."/>
            <person name="Zhao X.-W."/>
            <person name="Ke S."/>
            <person name="Chen Y.-Y."/>
            <person name="Wu W.-L."/>
            <person name="Hsu J.-L."/>
            <person name="Lin Y.-F."/>
            <person name="Huang M.-D."/>
            <person name="Li C.-Y."/>
            <person name="Huang L."/>
            <person name="Wang Z.-W."/>
            <person name="Zhao X."/>
            <person name="Zhong W.-Y."/>
            <person name="Peng D.-H."/>
            <person name="Ahmad S."/>
            <person name="Lan S."/>
            <person name="Zhang J.-S."/>
            <person name="Tsai W.-C."/>
            <person name="Van De Peer Y."/>
            <person name="Liu Z.-J."/>
        </authorList>
    </citation>
    <scope>NUCLEOTIDE SEQUENCE</scope>
    <source>
        <strain evidence="8">CP</strain>
        <tissue evidence="8">Leaves</tissue>
    </source>
</reference>
<feature type="domain" description="Zinc finger PHD-type" evidence="7">
    <location>
        <begin position="40"/>
        <end position="83"/>
    </location>
</feature>
<feature type="compositionally biased region" description="Basic and acidic residues" evidence="6">
    <location>
        <begin position="549"/>
        <end position="568"/>
    </location>
</feature>